<keyword evidence="5 6" id="KW-0472">Membrane</keyword>
<comment type="similarity">
    <text evidence="2">Belongs to the acetate uptake transporter (AceTr) (TC 2.A.96) family.</text>
</comment>
<feature type="transmembrane region" description="Helical" evidence="6">
    <location>
        <begin position="35"/>
        <end position="54"/>
    </location>
</feature>
<evidence type="ECO:0000313" key="8">
    <source>
        <dbReference type="Proteomes" id="UP000283841"/>
    </source>
</evidence>
<gene>
    <name evidence="7" type="ORF">C8Q69DRAFT_459780</name>
</gene>
<dbReference type="VEuPathDB" id="FungiDB:C8Q69DRAFT_459780"/>
<feature type="transmembrane region" description="Helical" evidence="6">
    <location>
        <begin position="162"/>
        <end position="183"/>
    </location>
</feature>
<dbReference type="GO" id="GO:0015123">
    <property type="term" value="F:acetate transmembrane transporter activity"/>
    <property type="evidence" value="ECO:0007669"/>
    <property type="project" value="TreeGrafter"/>
</dbReference>
<evidence type="ECO:0000256" key="2">
    <source>
        <dbReference type="ARBA" id="ARBA00005587"/>
    </source>
</evidence>
<evidence type="ECO:0000256" key="1">
    <source>
        <dbReference type="ARBA" id="ARBA00004141"/>
    </source>
</evidence>
<dbReference type="InterPro" id="IPR000791">
    <property type="entry name" value="Gpr1/Fun34/SatP-like"/>
</dbReference>
<feature type="transmembrane region" description="Helical" evidence="6">
    <location>
        <begin position="203"/>
        <end position="227"/>
    </location>
</feature>
<sequence length="249" mass="26360">MHSTDMCESKSSELPVQNLEIKFGLNKSFANPTPIAVLGLAISVTTLGCDLMGWRGAGGDGAASTGAYFFMGGLLMILGGFLEFILGNTFTFFLFCGYGGWWLSFGATLQPFYGAYGAYSPDVSDPSKGLQTTGFNASFAFLLVFMGIFSLACFLGSLKVHIALAVVELSLTIVFALLAGAFWEVAMGNASVASNLQTAGGAFLFVAGIASWYILFSLTLSSVGFPFTLPVGDLSRFLTKERKFSDASV</sequence>
<name>A0A443I3P8_BYSSP</name>
<evidence type="ECO:0000256" key="6">
    <source>
        <dbReference type="SAM" id="Phobius"/>
    </source>
</evidence>
<feature type="transmembrane region" description="Helical" evidence="6">
    <location>
        <begin position="66"/>
        <end position="85"/>
    </location>
</feature>
<dbReference type="GO" id="GO:0005886">
    <property type="term" value="C:plasma membrane"/>
    <property type="evidence" value="ECO:0007669"/>
    <property type="project" value="TreeGrafter"/>
</dbReference>
<dbReference type="AlphaFoldDB" id="A0A443I3P8"/>
<dbReference type="PANTHER" id="PTHR31123">
    <property type="entry name" value="ACCUMULATION OF DYADS PROTEIN 2-RELATED"/>
    <property type="match status" value="1"/>
</dbReference>
<organism evidence="7 8">
    <name type="scientific">Byssochlamys spectabilis</name>
    <name type="common">Paecilomyces variotii</name>
    <dbReference type="NCBI Taxonomy" id="264951"/>
    <lineage>
        <taxon>Eukaryota</taxon>
        <taxon>Fungi</taxon>
        <taxon>Dikarya</taxon>
        <taxon>Ascomycota</taxon>
        <taxon>Pezizomycotina</taxon>
        <taxon>Eurotiomycetes</taxon>
        <taxon>Eurotiomycetidae</taxon>
        <taxon>Eurotiales</taxon>
        <taxon>Thermoascaceae</taxon>
        <taxon>Paecilomyces</taxon>
    </lineage>
</organism>
<dbReference type="EMBL" id="RCNU01000002">
    <property type="protein sequence ID" value="RWQ98692.1"/>
    <property type="molecule type" value="Genomic_DNA"/>
</dbReference>
<keyword evidence="4 6" id="KW-1133">Transmembrane helix</keyword>
<dbReference type="RefSeq" id="XP_028488337.1">
    <property type="nucleotide sequence ID" value="XM_028630100.1"/>
</dbReference>
<dbReference type="GeneID" id="39599377"/>
<evidence type="ECO:0000256" key="4">
    <source>
        <dbReference type="ARBA" id="ARBA00022989"/>
    </source>
</evidence>
<evidence type="ECO:0000256" key="3">
    <source>
        <dbReference type="ARBA" id="ARBA00022692"/>
    </source>
</evidence>
<reference evidence="7 8" key="1">
    <citation type="journal article" date="2018" name="Front. Microbiol.">
        <title>Genomic and genetic insights into a cosmopolitan fungus, Paecilomyces variotii (Eurotiales).</title>
        <authorList>
            <person name="Urquhart A.S."/>
            <person name="Mondo S.J."/>
            <person name="Makela M.R."/>
            <person name="Hane J.K."/>
            <person name="Wiebenga A."/>
            <person name="He G."/>
            <person name="Mihaltcheva S."/>
            <person name="Pangilinan J."/>
            <person name="Lipzen A."/>
            <person name="Barry K."/>
            <person name="de Vries R.P."/>
            <person name="Grigoriev I.V."/>
            <person name="Idnurm A."/>
        </authorList>
    </citation>
    <scope>NUCLEOTIDE SEQUENCE [LARGE SCALE GENOMIC DNA]</scope>
    <source>
        <strain evidence="7 8">CBS 101075</strain>
    </source>
</reference>
<dbReference type="Pfam" id="PF01184">
    <property type="entry name" value="Gpr1_Fun34_YaaH"/>
    <property type="match status" value="1"/>
</dbReference>
<dbReference type="PANTHER" id="PTHR31123:SF4">
    <property type="entry name" value="PROTEIN ALCS"/>
    <property type="match status" value="1"/>
</dbReference>
<keyword evidence="3 6" id="KW-0812">Transmembrane</keyword>
<evidence type="ECO:0000256" key="5">
    <source>
        <dbReference type="ARBA" id="ARBA00023136"/>
    </source>
</evidence>
<proteinExistence type="inferred from homology"/>
<protein>
    <recommendedName>
        <fullName evidence="9">GPR1/FUN34/yaaH family-domain-containing protein</fullName>
    </recommendedName>
</protein>
<feature type="transmembrane region" description="Helical" evidence="6">
    <location>
        <begin position="133"/>
        <end position="155"/>
    </location>
</feature>
<evidence type="ECO:0000313" key="7">
    <source>
        <dbReference type="EMBL" id="RWQ98692.1"/>
    </source>
</evidence>
<comment type="caution">
    <text evidence="7">The sequence shown here is derived from an EMBL/GenBank/DDBJ whole genome shotgun (WGS) entry which is preliminary data.</text>
</comment>
<evidence type="ECO:0008006" key="9">
    <source>
        <dbReference type="Google" id="ProtNLM"/>
    </source>
</evidence>
<comment type="subcellular location">
    <subcellularLocation>
        <location evidence="1">Membrane</location>
        <topology evidence="1">Multi-pass membrane protein</topology>
    </subcellularLocation>
</comment>
<feature type="transmembrane region" description="Helical" evidence="6">
    <location>
        <begin position="92"/>
        <end position="113"/>
    </location>
</feature>
<accession>A0A443I3P8</accession>
<keyword evidence="8" id="KW-1185">Reference proteome</keyword>
<dbReference type="InterPro" id="IPR051633">
    <property type="entry name" value="AceTr"/>
</dbReference>
<dbReference type="Proteomes" id="UP000283841">
    <property type="component" value="Unassembled WGS sequence"/>
</dbReference>